<feature type="domain" description="RING-type" evidence="4">
    <location>
        <begin position="240"/>
        <end position="265"/>
    </location>
</feature>
<accession>A0A8T2P0Y4</accession>
<keyword evidence="3" id="KW-0862">Zinc</keyword>
<dbReference type="InterPro" id="IPR001841">
    <property type="entry name" value="Znf_RING"/>
</dbReference>
<dbReference type="GO" id="GO:0008270">
    <property type="term" value="F:zinc ion binding"/>
    <property type="evidence" value="ECO:0007669"/>
    <property type="project" value="UniProtKB-KW"/>
</dbReference>
<dbReference type="SUPFAM" id="SSF57850">
    <property type="entry name" value="RING/U-box"/>
    <property type="match status" value="2"/>
</dbReference>
<name>A0A8T2P0Y4_9TELE</name>
<dbReference type="Gene3D" id="3.30.40.10">
    <property type="entry name" value="Zinc/RING finger domain, C3HC4 (zinc finger)"/>
    <property type="match status" value="1"/>
</dbReference>
<dbReference type="Proteomes" id="UP000824540">
    <property type="component" value="Unassembled WGS sequence"/>
</dbReference>
<dbReference type="Pfam" id="PF17123">
    <property type="entry name" value="zf-RING_11"/>
    <property type="match status" value="1"/>
</dbReference>
<keyword evidence="1" id="KW-0479">Metal-binding</keyword>
<dbReference type="EMBL" id="JAFBMS010000014">
    <property type="protein sequence ID" value="KAG9347043.1"/>
    <property type="molecule type" value="Genomic_DNA"/>
</dbReference>
<evidence type="ECO:0000256" key="3">
    <source>
        <dbReference type="ARBA" id="ARBA00022833"/>
    </source>
</evidence>
<reference evidence="5" key="1">
    <citation type="thesis" date="2021" institute="BYU ScholarsArchive" country="Provo, UT, USA">
        <title>Applications of and Algorithms for Genome Assembly and Genomic Analyses with an Emphasis on Marine Teleosts.</title>
        <authorList>
            <person name="Pickett B.D."/>
        </authorList>
    </citation>
    <scope>NUCLEOTIDE SEQUENCE</scope>
    <source>
        <strain evidence="5">HI-2016</strain>
    </source>
</reference>
<evidence type="ECO:0000256" key="1">
    <source>
        <dbReference type="ARBA" id="ARBA00022723"/>
    </source>
</evidence>
<dbReference type="InterPro" id="IPR013083">
    <property type="entry name" value="Znf_RING/FYVE/PHD"/>
</dbReference>
<keyword evidence="6" id="KW-1185">Reference proteome</keyword>
<evidence type="ECO:0000313" key="5">
    <source>
        <dbReference type="EMBL" id="KAG9347043.1"/>
    </source>
</evidence>
<evidence type="ECO:0000313" key="6">
    <source>
        <dbReference type="Proteomes" id="UP000824540"/>
    </source>
</evidence>
<comment type="caution">
    <text evidence="5">The sequence shown here is derived from an EMBL/GenBank/DDBJ whole genome shotgun (WGS) entry which is preliminary data.</text>
</comment>
<gene>
    <name evidence="5" type="ORF">JZ751_005970</name>
</gene>
<organism evidence="5 6">
    <name type="scientific">Albula glossodonta</name>
    <name type="common">roundjaw bonefish</name>
    <dbReference type="NCBI Taxonomy" id="121402"/>
    <lineage>
        <taxon>Eukaryota</taxon>
        <taxon>Metazoa</taxon>
        <taxon>Chordata</taxon>
        <taxon>Craniata</taxon>
        <taxon>Vertebrata</taxon>
        <taxon>Euteleostomi</taxon>
        <taxon>Actinopterygii</taxon>
        <taxon>Neopterygii</taxon>
        <taxon>Teleostei</taxon>
        <taxon>Albuliformes</taxon>
        <taxon>Albulidae</taxon>
        <taxon>Albula</taxon>
    </lineage>
</organism>
<dbReference type="OrthoDB" id="8062037at2759"/>
<evidence type="ECO:0000259" key="4">
    <source>
        <dbReference type="Pfam" id="PF17123"/>
    </source>
</evidence>
<keyword evidence="2" id="KW-0863">Zinc-finger</keyword>
<sequence>MGAAVFILTLGGQGSTGLSFLKFIYTNTTTETESSRFTPSPEIPQPALMTISEMLGSPPPRPKDRHALRGPRLRITMPVSAVIFPRLRGECDGPDMPLLSVVSDDAPGRGFFRVAVQRAETEEGWKQSGGTFLKKLWQFLDPVVCRATPSPHVSINAGALALCSVWWHRFRCKYCFNPISQLTLQREWVRGAEISGSKSQDVSKLLGFSQPPQPSLWHSWNMETRLCDFHRANVVQSAICAVCLEEFKQKDELGICPCKHAFHRKPQSWYLQWTAACPLPPEPLKQACVREGGVKEEEEEGEESALRKHGLQCMGQPVPRCLIKWLEVRKVCPLCNMPVLQLAQQQGTTEPQGLIPQPLPGMDNPV</sequence>
<proteinExistence type="predicted"/>
<dbReference type="AlphaFoldDB" id="A0A8T2P0Y4"/>
<protein>
    <recommendedName>
        <fullName evidence="4">RING-type domain-containing protein</fullName>
    </recommendedName>
</protein>
<evidence type="ECO:0000256" key="2">
    <source>
        <dbReference type="ARBA" id="ARBA00022771"/>
    </source>
</evidence>